<gene>
    <name evidence="1" type="ORF">HNQ81_001730</name>
</gene>
<keyword evidence="2" id="KW-1185">Reference proteome</keyword>
<dbReference type="AlphaFoldDB" id="A0A840V2P6"/>
<proteinExistence type="predicted"/>
<reference evidence="1 2" key="1">
    <citation type="submission" date="2020-08" db="EMBL/GenBank/DDBJ databases">
        <title>Genomic Encyclopedia of Type Strains, Phase IV (KMG-IV): sequencing the most valuable type-strain genomes for metagenomic binning, comparative biology and taxonomic classification.</title>
        <authorList>
            <person name="Goeker M."/>
        </authorList>
    </citation>
    <scope>NUCLEOTIDE SEQUENCE [LARGE SCALE GENOMIC DNA]</scope>
    <source>
        <strain evidence="1 2">DSM 28570</strain>
    </source>
</reference>
<dbReference type="Proteomes" id="UP000539642">
    <property type="component" value="Unassembled WGS sequence"/>
</dbReference>
<dbReference type="EMBL" id="JACHEO010000008">
    <property type="protein sequence ID" value="MBB5347999.1"/>
    <property type="molecule type" value="Genomic_DNA"/>
</dbReference>
<name>A0A840V2P6_9BACT</name>
<evidence type="ECO:0000313" key="1">
    <source>
        <dbReference type="EMBL" id="MBB5347999.1"/>
    </source>
</evidence>
<protein>
    <submittedName>
        <fullName evidence="1">Putative CHY-type Zn-finger protein</fullName>
    </submittedName>
</protein>
<comment type="caution">
    <text evidence="1">The sequence shown here is derived from an EMBL/GenBank/DDBJ whole genome shotgun (WGS) entry which is preliminary data.</text>
</comment>
<dbReference type="RefSeq" id="WP_183350315.1">
    <property type="nucleotide sequence ID" value="NZ_JACHEO010000008.1"/>
</dbReference>
<accession>A0A840V2P6</accession>
<organism evidence="1 2">
    <name type="scientific">Desulfoprunum benzoelyticum</name>
    <dbReference type="NCBI Taxonomy" id="1506996"/>
    <lineage>
        <taxon>Bacteria</taxon>
        <taxon>Pseudomonadati</taxon>
        <taxon>Thermodesulfobacteriota</taxon>
        <taxon>Desulfobulbia</taxon>
        <taxon>Desulfobulbales</taxon>
        <taxon>Desulfobulbaceae</taxon>
        <taxon>Desulfoprunum</taxon>
    </lineage>
</organism>
<sequence>MTDQQHCPGFESNKSLSAIKVACPACKAEMELFSDEIDKQVTCPKCKVSFDPKTCKVEGK</sequence>
<evidence type="ECO:0000313" key="2">
    <source>
        <dbReference type="Proteomes" id="UP000539642"/>
    </source>
</evidence>